<reference evidence="5" key="1">
    <citation type="journal article" date="2019" name="Int. J. Syst. Evol. Microbiol.">
        <title>The Global Catalogue of Microorganisms (GCM) 10K type strain sequencing project: providing services to taxonomists for standard genome sequencing and annotation.</title>
        <authorList>
            <consortium name="The Broad Institute Genomics Platform"/>
            <consortium name="The Broad Institute Genome Sequencing Center for Infectious Disease"/>
            <person name="Wu L."/>
            <person name="Ma J."/>
        </authorList>
    </citation>
    <scope>NUCLEOTIDE SEQUENCE [LARGE SCALE GENOMIC DNA]</scope>
    <source>
        <strain evidence="5">JCM 18019</strain>
    </source>
</reference>
<evidence type="ECO:0000313" key="4">
    <source>
        <dbReference type="EMBL" id="GAA5093608.1"/>
    </source>
</evidence>
<dbReference type="PROSITE" id="PS51257">
    <property type="entry name" value="PROKAR_LIPOPROTEIN"/>
    <property type="match status" value="1"/>
</dbReference>
<keyword evidence="1" id="KW-0175">Coiled coil</keyword>
<dbReference type="EMBL" id="BAABHX010000003">
    <property type="protein sequence ID" value="GAA5093608.1"/>
    <property type="molecule type" value="Genomic_DNA"/>
</dbReference>
<dbReference type="Proteomes" id="UP001500353">
    <property type="component" value="Unassembled WGS sequence"/>
</dbReference>
<dbReference type="Gene3D" id="1.10.287.1490">
    <property type="match status" value="1"/>
</dbReference>
<feature type="coiled-coil region" evidence="1">
    <location>
        <begin position="142"/>
        <end position="231"/>
    </location>
</feature>
<organism evidence="4 5">
    <name type="scientific">Chryseobacterium ginsengisoli</name>
    <dbReference type="NCBI Taxonomy" id="363853"/>
    <lineage>
        <taxon>Bacteria</taxon>
        <taxon>Pseudomonadati</taxon>
        <taxon>Bacteroidota</taxon>
        <taxon>Flavobacteriia</taxon>
        <taxon>Flavobacteriales</taxon>
        <taxon>Weeksellaceae</taxon>
        <taxon>Chryseobacterium group</taxon>
        <taxon>Chryseobacterium</taxon>
    </lineage>
</organism>
<evidence type="ECO:0000256" key="2">
    <source>
        <dbReference type="SAM" id="MobiDB-lite"/>
    </source>
</evidence>
<accession>A0ABP9MAC3</accession>
<feature type="chain" id="PRO_5047281745" evidence="3">
    <location>
        <begin position="22"/>
        <end position="598"/>
    </location>
</feature>
<name>A0ABP9MAC3_9FLAO</name>
<feature type="region of interest" description="Disordered" evidence="2">
    <location>
        <begin position="77"/>
        <end position="96"/>
    </location>
</feature>
<sequence length="598" mass="68466">MKTKILLLIVGLSLMSCRTMTETQTIKYDFSKGEFTGVPIKPVQGQPVIVKIDSINNLFYKVSIDAKDIAIRDKNLFGEEDPPKSAKSPEPADPKKLDAPAKIEQELLNPKNQKISDEKINTRLSKQVLDLEKEIEDNSALIKKNKSEKTNLENKLQTINQQLSSVKSLDELKIQIDTLKSGNNKIKTELQKMISKRNELETNQSSYKNEIEKIEKKISEYVNTNRQLNEEVLKIADQDKSAKDLITDYLSKIKNMYTNLYQSANAIYKINDNYNNYIDKVYSAELTLGEYKKIKNYVGLENPVIIKTGKLNECNSEVNKFDSIKTNLLMKFNDTELDKIKDQLSKFSDGQNLISKLNEDILTIRKDVTDVSKTVNDLNIRKKLNYVESLDRILLKAETYTYTSPPIQGYEDYLKFNISITTRSKAEDGKYIIDRLTPFEYKEYIKGGIRFDFSIGTVFDIGNKQQEFEVIQDVMGYKIVQKTNNQYIPTIAGMLHSSWRSANNFAFGFTLGVSMDMTKLQLNSLFPGISLLVGRTDKIIFTVGPALRKVTELQNGFILDQPLTYSPQEYTAESYKLGWFVGISWNLTSKQRSLMRLD</sequence>
<keyword evidence="3" id="KW-0732">Signal</keyword>
<gene>
    <name evidence="4" type="ORF">GCM10023210_24440</name>
</gene>
<proteinExistence type="predicted"/>
<protein>
    <submittedName>
        <fullName evidence="4">Uncharacterized protein</fullName>
    </submittedName>
</protein>
<evidence type="ECO:0000313" key="5">
    <source>
        <dbReference type="Proteomes" id="UP001500353"/>
    </source>
</evidence>
<comment type="caution">
    <text evidence="4">The sequence shown here is derived from an EMBL/GenBank/DDBJ whole genome shotgun (WGS) entry which is preliminary data.</text>
</comment>
<evidence type="ECO:0000256" key="3">
    <source>
        <dbReference type="SAM" id="SignalP"/>
    </source>
</evidence>
<dbReference type="RefSeq" id="WP_345204228.1">
    <property type="nucleotide sequence ID" value="NZ_BAABHX010000003.1"/>
</dbReference>
<keyword evidence="5" id="KW-1185">Reference proteome</keyword>
<evidence type="ECO:0000256" key="1">
    <source>
        <dbReference type="SAM" id="Coils"/>
    </source>
</evidence>
<feature type="signal peptide" evidence="3">
    <location>
        <begin position="1"/>
        <end position="21"/>
    </location>
</feature>